<reference evidence="2 3" key="1">
    <citation type="submission" date="2016-03" db="EMBL/GenBank/DDBJ databases">
        <title>Choanephora cucurbitarum.</title>
        <authorList>
            <person name="Min B."/>
            <person name="Park H."/>
            <person name="Park J.-H."/>
            <person name="Shin H.-D."/>
            <person name="Choi I.-G."/>
        </authorList>
    </citation>
    <scope>NUCLEOTIDE SEQUENCE [LARGE SCALE GENOMIC DNA]</scope>
    <source>
        <strain evidence="2 3">KUS-F28377</strain>
    </source>
</reference>
<protein>
    <submittedName>
        <fullName evidence="2">Uncharacterized protein</fullName>
    </submittedName>
</protein>
<evidence type="ECO:0000313" key="2">
    <source>
        <dbReference type="EMBL" id="OBZ90535.1"/>
    </source>
</evidence>
<organism evidence="2 3">
    <name type="scientific">Choanephora cucurbitarum</name>
    <dbReference type="NCBI Taxonomy" id="101091"/>
    <lineage>
        <taxon>Eukaryota</taxon>
        <taxon>Fungi</taxon>
        <taxon>Fungi incertae sedis</taxon>
        <taxon>Mucoromycota</taxon>
        <taxon>Mucoromycotina</taxon>
        <taxon>Mucoromycetes</taxon>
        <taxon>Mucorales</taxon>
        <taxon>Mucorineae</taxon>
        <taxon>Choanephoraceae</taxon>
        <taxon>Choanephoroideae</taxon>
        <taxon>Choanephora</taxon>
    </lineage>
</organism>
<gene>
    <name evidence="2" type="ORF">A0J61_01429</name>
</gene>
<feature type="region of interest" description="Disordered" evidence="1">
    <location>
        <begin position="92"/>
        <end position="111"/>
    </location>
</feature>
<proteinExistence type="predicted"/>
<dbReference type="AlphaFoldDB" id="A0A1C7NN64"/>
<feature type="compositionally biased region" description="Basic residues" evidence="1">
    <location>
        <begin position="1"/>
        <end position="10"/>
    </location>
</feature>
<dbReference type="OrthoDB" id="2269041at2759"/>
<accession>A0A1C7NN64</accession>
<comment type="caution">
    <text evidence="2">The sequence shown here is derived from an EMBL/GenBank/DDBJ whole genome shotgun (WGS) entry which is preliminary data.</text>
</comment>
<sequence length="158" mass="17856">MTVHPRKSQRVYRSPSNPDDPSPYAKCASSTAEENRLMEIDAKDKEAGTILMALAQHASRIRSHSALDTIEEKPTKSRSMSIRNLLDDKNLPQASGLVSPYRSLSSGSRPFYESRRQNSLKKGIKICLAQRNAYINEDEEKKSLTFCRRNNGKEIQSK</sequence>
<evidence type="ECO:0000313" key="3">
    <source>
        <dbReference type="Proteomes" id="UP000093000"/>
    </source>
</evidence>
<evidence type="ECO:0000256" key="1">
    <source>
        <dbReference type="SAM" id="MobiDB-lite"/>
    </source>
</evidence>
<dbReference type="Proteomes" id="UP000093000">
    <property type="component" value="Unassembled WGS sequence"/>
</dbReference>
<name>A0A1C7NN64_9FUNG</name>
<dbReference type="EMBL" id="LUGH01000045">
    <property type="protein sequence ID" value="OBZ90535.1"/>
    <property type="molecule type" value="Genomic_DNA"/>
</dbReference>
<feature type="region of interest" description="Disordered" evidence="1">
    <location>
        <begin position="1"/>
        <end position="32"/>
    </location>
</feature>
<keyword evidence="3" id="KW-1185">Reference proteome</keyword>
<dbReference type="InParanoid" id="A0A1C7NN64"/>